<evidence type="ECO:0000313" key="3">
    <source>
        <dbReference type="Proteomes" id="UP000239504"/>
    </source>
</evidence>
<reference evidence="2 3" key="1">
    <citation type="submission" date="2017-12" db="EMBL/GenBank/DDBJ databases">
        <authorList>
            <person name="Hurst M.R.H."/>
        </authorList>
    </citation>
    <scope>NUCLEOTIDE SEQUENCE [LARGE SCALE GENOMIC DNA]</scope>
    <source>
        <strain evidence="2 3">SY-3-19</strain>
    </source>
</reference>
<name>A0A2S7K3R7_9PROT</name>
<evidence type="ECO:0000313" key="2">
    <source>
        <dbReference type="EMBL" id="PQA87137.1"/>
    </source>
</evidence>
<evidence type="ECO:0000259" key="1">
    <source>
        <dbReference type="PROSITE" id="PS50943"/>
    </source>
</evidence>
<accession>A0A2S7K3R7</accession>
<dbReference type="CDD" id="cd00093">
    <property type="entry name" value="HTH_XRE"/>
    <property type="match status" value="1"/>
</dbReference>
<dbReference type="InterPro" id="IPR039554">
    <property type="entry name" value="HigA2-like_HTH"/>
</dbReference>
<dbReference type="Proteomes" id="UP000239504">
    <property type="component" value="Unassembled WGS sequence"/>
</dbReference>
<dbReference type="OrthoDB" id="9797478at2"/>
<dbReference type="PROSITE" id="PS50943">
    <property type="entry name" value="HTH_CROC1"/>
    <property type="match status" value="1"/>
</dbReference>
<comment type="caution">
    <text evidence="2">The sequence shown here is derived from an EMBL/GenBank/DDBJ whole genome shotgun (WGS) entry which is preliminary data.</text>
</comment>
<dbReference type="Gene3D" id="1.10.260.40">
    <property type="entry name" value="lambda repressor-like DNA-binding domains"/>
    <property type="match status" value="1"/>
</dbReference>
<dbReference type="RefSeq" id="WP_104830695.1">
    <property type="nucleotide sequence ID" value="NZ_PJCH01000010.1"/>
</dbReference>
<organism evidence="2 3">
    <name type="scientific">Hyphococcus luteus</name>
    <dbReference type="NCBI Taxonomy" id="2058213"/>
    <lineage>
        <taxon>Bacteria</taxon>
        <taxon>Pseudomonadati</taxon>
        <taxon>Pseudomonadota</taxon>
        <taxon>Alphaproteobacteria</taxon>
        <taxon>Parvularculales</taxon>
        <taxon>Parvularculaceae</taxon>
        <taxon>Hyphococcus</taxon>
    </lineage>
</organism>
<sequence>MPRALKDVIDKLPPARRAKVERRYADLVEEIETLSELRKLTSMSQAKLAETLQISQPAISKLEKQTDMYLSTLRLYVEAMGGELDIVIRLPNHAPIKVRSLGDAMAE</sequence>
<dbReference type="EMBL" id="PJCH01000010">
    <property type="protein sequence ID" value="PQA87137.1"/>
    <property type="molecule type" value="Genomic_DNA"/>
</dbReference>
<dbReference type="GO" id="GO:0003677">
    <property type="term" value="F:DNA binding"/>
    <property type="evidence" value="ECO:0007669"/>
    <property type="project" value="InterPro"/>
</dbReference>
<dbReference type="Pfam" id="PF13744">
    <property type="entry name" value="HTH_37"/>
    <property type="match status" value="1"/>
</dbReference>
<dbReference type="InterPro" id="IPR010982">
    <property type="entry name" value="Lambda_DNA-bd_dom_sf"/>
</dbReference>
<proteinExistence type="predicted"/>
<dbReference type="SUPFAM" id="SSF47413">
    <property type="entry name" value="lambda repressor-like DNA-binding domains"/>
    <property type="match status" value="1"/>
</dbReference>
<keyword evidence="3" id="KW-1185">Reference proteome</keyword>
<feature type="domain" description="HTH cro/C1-type" evidence="1">
    <location>
        <begin position="34"/>
        <end position="87"/>
    </location>
</feature>
<dbReference type="AlphaFoldDB" id="A0A2S7K3R7"/>
<protein>
    <submittedName>
        <fullName evidence="2">XRE family transcriptional regulator</fullName>
    </submittedName>
</protein>
<dbReference type="InterPro" id="IPR001387">
    <property type="entry name" value="Cro/C1-type_HTH"/>
</dbReference>
<gene>
    <name evidence="2" type="ORF">CW354_13935</name>
</gene>
<dbReference type="SMART" id="SM00530">
    <property type="entry name" value="HTH_XRE"/>
    <property type="match status" value="1"/>
</dbReference>